<feature type="domain" description="Lipase" evidence="5">
    <location>
        <begin position="38"/>
        <end position="126"/>
    </location>
</feature>
<dbReference type="PANTHER" id="PTHR11610:SF190">
    <property type="entry name" value="VITELLOGENIN-3-LIKE PROTEIN"/>
    <property type="match status" value="1"/>
</dbReference>
<dbReference type="InterPro" id="IPR013818">
    <property type="entry name" value="Lipase"/>
</dbReference>
<evidence type="ECO:0000256" key="4">
    <source>
        <dbReference type="RuleBase" id="RU004262"/>
    </source>
</evidence>
<comment type="subcellular location">
    <subcellularLocation>
        <location evidence="1">Secreted</location>
    </subcellularLocation>
</comment>
<comment type="caution">
    <text evidence="6">The sequence shown here is derived from an EMBL/GenBank/DDBJ whole genome shotgun (WGS) entry which is preliminary data.</text>
</comment>
<sequence>MVSQLKQSGIHKISCQQKDDIACKLFLFKNHNIFSEYLLREDCNSISVDWSALAEGDHETVTLINAPIAGAATGAFVDFLIRQGTPLSAFHLIGFSMARVVGNAGAAVAAGILPRITGLDPASENFPLDSIG</sequence>
<dbReference type="Pfam" id="PF00151">
    <property type="entry name" value="Lipase"/>
    <property type="match status" value="1"/>
</dbReference>
<dbReference type="EMBL" id="WJBH02000004">
    <property type="protein sequence ID" value="KAI9560363.1"/>
    <property type="molecule type" value="Genomic_DNA"/>
</dbReference>
<reference evidence="6 7" key="1">
    <citation type="submission" date="2022-05" db="EMBL/GenBank/DDBJ databases">
        <title>A multi-omics perspective on studying reproductive biology in Daphnia sinensis.</title>
        <authorList>
            <person name="Jia J."/>
        </authorList>
    </citation>
    <scope>NUCLEOTIDE SEQUENCE [LARGE SCALE GENOMIC DNA]</scope>
    <source>
        <strain evidence="6 7">WSL</strain>
    </source>
</reference>
<accession>A0AAD5LDR7</accession>
<evidence type="ECO:0000256" key="3">
    <source>
        <dbReference type="ARBA" id="ARBA00022525"/>
    </source>
</evidence>
<dbReference type="SUPFAM" id="SSF53474">
    <property type="entry name" value="alpha/beta-Hydrolases"/>
    <property type="match status" value="1"/>
</dbReference>
<dbReference type="Proteomes" id="UP000820818">
    <property type="component" value="Linkage Group LG4"/>
</dbReference>
<organism evidence="6 7">
    <name type="scientific">Daphnia sinensis</name>
    <dbReference type="NCBI Taxonomy" id="1820382"/>
    <lineage>
        <taxon>Eukaryota</taxon>
        <taxon>Metazoa</taxon>
        <taxon>Ecdysozoa</taxon>
        <taxon>Arthropoda</taxon>
        <taxon>Crustacea</taxon>
        <taxon>Branchiopoda</taxon>
        <taxon>Diplostraca</taxon>
        <taxon>Cladocera</taxon>
        <taxon>Anomopoda</taxon>
        <taxon>Daphniidae</taxon>
        <taxon>Daphnia</taxon>
        <taxon>Daphnia similis group</taxon>
    </lineage>
</organism>
<evidence type="ECO:0000256" key="1">
    <source>
        <dbReference type="ARBA" id="ARBA00004613"/>
    </source>
</evidence>
<dbReference type="InterPro" id="IPR029058">
    <property type="entry name" value="AB_hydrolase_fold"/>
</dbReference>
<dbReference type="GO" id="GO:0005615">
    <property type="term" value="C:extracellular space"/>
    <property type="evidence" value="ECO:0007669"/>
    <property type="project" value="TreeGrafter"/>
</dbReference>
<dbReference type="GO" id="GO:0016298">
    <property type="term" value="F:lipase activity"/>
    <property type="evidence" value="ECO:0007669"/>
    <property type="project" value="InterPro"/>
</dbReference>
<evidence type="ECO:0000259" key="5">
    <source>
        <dbReference type="Pfam" id="PF00151"/>
    </source>
</evidence>
<name>A0AAD5LDR7_9CRUS</name>
<dbReference type="AlphaFoldDB" id="A0AAD5LDR7"/>
<keyword evidence="3" id="KW-0964">Secreted</keyword>
<keyword evidence="7" id="KW-1185">Reference proteome</keyword>
<comment type="similarity">
    <text evidence="2 4">Belongs to the AB hydrolase superfamily. Lipase family.</text>
</comment>
<dbReference type="PANTHER" id="PTHR11610">
    <property type="entry name" value="LIPASE"/>
    <property type="match status" value="1"/>
</dbReference>
<proteinExistence type="inferred from homology"/>
<dbReference type="Gene3D" id="3.40.50.1820">
    <property type="entry name" value="alpha/beta hydrolase"/>
    <property type="match status" value="1"/>
</dbReference>
<evidence type="ECO:0000313" key="7">
    <source>
        <dbReference type="Proteomes" id="UP000820818"/>
    </source>
</evidence>
<dbReference type="InterPro" id="IPR000734">
    <property type="entry name" value="TAG_lipase"/>
</dbReference>
<dbReference type="GO" id="GO:0016042">
    <property type="term" value="P:lipid catabolic process"/>
    <property type="evidence" value="ECO:0007669"/>
    <property type="project" value="TreeGrafter"/>
</dbReference>
<evidence type="ECO:0000256" key="2">
    <source>
        <dbReference type="ARBA" id="ARBA00010701"/>
    </source>
</evidence>
<gene>
    <name evidence="6" type="ORF">GHT06_014380</name>
</gene>
<protein>
    <recommendedName>
        <fullName evidence="5">Lipase domain-containing protein</fullName>
    </recommendedName>
</protein>
<evidence type="ECO:0000313" key="6">
    <source>
        <dbReference type="EMBL" id="KAI9560363.1"/>
    </source>
</evidence>